<reference evidence="1" key="1">
    <citation type="submission" date="2018-05" db="EMBL/GenBank/DDBJ databases">
        <authorList>
            <person name="Lanie J.A."/>
            <person name="Ng W.-L."/>
            <person name="Kazmierczak K.M."/>
            <person name="Andrzejewski T.M."/>
            <person name="Davidsen T.M."/>
            <person name="Wayne K.J."/>
            <person name="Tettelin H."/>
            <person name="Glass J.I."/>
            <person name="Rusch D."/>
            <person name="Podicherti R."/>
            <person name="Tsui H.-C.T."/>
            <person name="Winkler M.E."/>
        </authorList>
    </citation>
    <scope>NUCLEOTIDE SEQUENCE</scope>
</reference>
<dbReference type="AlphaFoldDB" id="A0A382TFL6"/>
<accession>A0A382TFL6</accession>
<organism evidence="1">
    <name type="scientific">marine metagenome</name>
    <dbReference type="NCBI Taxonomy" id="408172"/>
    <lineage>
        <taxon>unclassified sequences</taxon>
        <taxon>metagenomes</taxon>
        <taxon>ecological metagenomes</taxon>
    </lineage>
</organism>
<protein>
    <submittedName>
        <fullName evidence="1">Uncharacterized protein</fullName>
    </submittedName>
</protein>
<gene>
    <name evidence="1" type="ORF">METZ01_LOCUS373773</name>
</gene>
<sequence length="135" mass="15260">MKSSLIVIAALLVAGCGEINQITTEEVGEMMDVSLKEFIGGTYEFKSSTRHSGKVVRFVIADDLVVEEFVNGVKDSEYDLEIFASEISFMHTVNQDILFFRKNSDGSLTHIANHDNNRTRINLPKDRQETYIKIK</sequence>
<dbReference type="EMBL" id="UINC01136257">
    <property type="protein sequence ID" value="SVD20919.1"/>
    <property type="molecule type" value="Genomic_DNA"/>
</dbReference>
<evidence type="ECO:0000313" key="1">
    <source>
        <dbReference type="EMBL" id="SVD20919.1"/>
    </source>
</evidence>
<dbReference type="PROSITE" id="PS51257">
    <property type="entry name" value="PROKAR_LIPOPROTEIN"/>
    <property type="match status" value="1"/>
</dbReference>
<name>A0A382TFL6_9ZZZZ</name>
<proteinExistence type="predicted"/>